<sequence length="539" mass="56954">MPSQDGGELDEEKQCGVTALLIRETLSHVSGVPEDAIKPSSTIYHLGLDSISAIKVSVLLRKKGVTLRPRDLVTASSIRELANMATTAEEVVAEAAQPSGTWVPPSDVDVDGLIVECGISASDVEIILPATPLQVYMLTAWSKSGGSIFYPEFCYRIEGVVEEADVYRAWDRLVATTPILRTRLIATGSKDLPFVQVVASADAVQSKRVTQPLVRICVAKDQSDGAITFRLTIHHALYDGVSLPALVAQLAGLLNEGEATAAEADNAPWASFAVRPMTASSRDARREFWTEYLRGASPDVAPRPVVSSISDRTAFFDGAAIADSSELQLLAAQHGIGLQALFLAAYARSIAGPSTSSILFGVYLANRSGEADAPSTLFPTLNLVPLKVVGLSPDVDLVAVAKTIQQDIHAVSSHGRADVGLWEIYEWTGVTVDAFINFLSLPDEGPSSSTKNITVTPVKDGHVTGGSSDSSALLGEPWLQRNAVADAYPISIDVEAALQANGGLAIGVFGPREILSEDRARAMAGSVATLLRGAAAEAQ</sequence>
<name>A0ACC4E5U0_PURLI</name>
<gene>
    <name evidence="1" type="ORF">ACCO45_004411</name>
</gene>
<accession>A0ACC4E5U0</accession>
<dbReference type="Proteomes" id="UP001638806">
    <property type="component" value="Unassembled WGS sequence"/>
</dbReference>
<dbReference type="EMBL" id="JBGNUJ010000003">
    <property type="protein sequence ID" value="KAL3962888.1"/>
    <property type="molecule type" value="Genomic_DNA"/>
</dbReference>
<evidence type="ECO:0000313" key="2">
    <source>
        <dbReference type="Proteomes" id="UP001638806"/>
    </source>
</evidence>
<protein>
    <submittedName>
        <fullName evidence="1">Uncharacterized protein</fullName>
    </submittedName>
</protein>
<keyword evidence="2" id="KW-1185">Reference proteome</keyword>
<organism evidence="1 2">
    <name type="scientific">Purpureocillium lilacinum</name>
    <name type="common">Paecilomyces lilacinus</name>
    <dbReference type="NCBI Taxonomy" id="33203"/>
    <lineage>
        <taxon>Eukaryota</taxon>
        <taxon>Fungi</taxon>
        <taxon>Dikarya</taxon>
        <taxon>Ascomycota</taxon>
        <taxon>Pezizomycotina</taxon>
        <taxon>Sordariomycetes</taxon>
        <taxon>Hypocreomycetidae</taxon>
        <taxon>Hypocreales</taxon>
        <taxon>Ophiocordycipitaceae</taxon>
        <taxon>Purpureocillium</taxon>
    </lineage>
</organism>
<evidence type="ECO:0000313" key="1">
    <source>
        <dbReference type="EMBL" id="KAL3962888.1"/>
    </source>
</evidence>
<proteinExistence type="predicted"/>
<comment type="caution">
    <text evidence="1">The sequence shown here is derived from an EMBL/GenBank/DDBJ whole genome shotgun (WGS) entry which is preliminary data.</text>
</comment>
<reference evidence="1" key="1">
    <citation type="submission" date="2024-12" db="EMBL/GenBank/DDBJ databases">
        <title>Comparative genomics and development of molecular markers within Purpureocillium lilacinum and among Purpureocillium species.</title>
        <authorList>
            <person name="Yeh Z.-Y."/>
            <person name="Ni N.-T."/>
            <person name="Lo P.-H."/>
            <person name="Mushyakhwo K."/>
            <person name="Lin C.-F."/>
            <person name="Nai Y.-S."/>
        </authorList>
    </citation>
    <scope>NUCLEOTIDE SEQUENCE</scope>
    <source>
        <strain evidence="1">NCHU-NPUST-175</strain>
    </source>
</reference>